<name>A0ABP8NIF2_9BACT</name>
<dbReference type="RefSeq" id="WP_345082228.1">
    <property type="nucleotide sequence ID" value="NZ_BAABFA010000011.1"/>
</dbReference>
<dbReference type="EMBL" id="BAABFA010000011">
    <property type="protein sequence ID" value="GAA4465978.1"/>
    <property type="molecule type" value="Genomic_DNA"/>
</dbReference>
<comment type="caution">
    <text evidence="2">The sequence shown here is derived from an EMBL/GenBank/DDBJ whole genome shotgun (WGS) entry which is preliminary data.</text>
</comment>
<proteinExistence type="predicted"/>
<organism evidence="2 3">
    <name type="scientific">Nemorincola caseinilytica</name>
    <dbReference type="NCBI Taxonomy" id="2054315"/>
    <lineage>
        <taxon>Bacteria</taxon>
        <taxon>Pseudomonadati</taxon>
        <taxon>Bacteroidota</taxon>
        <taxon>Chitinophagia</taxon>
        <taxon>Chitinophagales</taxon>
        <taxon>Chitinophagaceae</taxon>
        <taxon>Nemorincola</taxon>
    </lineage>
</organism>
<evidence type="ECO:0000313" key="2">
    <source>
        <dbReference type="EMBL" id="GAA4465978.1"/>
    </source>
</evidence>
<dbReference type="PROSITE" id="PS51257">
    <property type="entry name" value="PROKAR_LIPOPROTEIN"/>
    <property type="match status" value="1"/>
</dbReference>
<feature type="signal peptide" evidence="1">
    <location>
        <begin position="1"/>
        <end position="22"/>
    </location>
</feature>
<dbReference type="Proteomes" id="UP001500067">
    <property type="component" value="Unassembled WGS sequence"/>
</dbReference>
<keyword evidence="1" id="KW-0732">Signal</keyword>
<sequence>MKAVLALFVIVLTLSACCTKKACVENDRITLQFYGFDTTELDTVYTTGYALGSGFTKVTREQRLDTTYLGQVDSNRSYYPYYNEGLSDQYEWEVYVPAVNRTYRFTDYSYSTFSCNCPQDKVRSLHGCKMNGIPQNLPVKINK</sequence>
<accession>A0ABP8NIF2</accession>
<protein>
    <recommendedName>
        <fullName evidence="4">Lipoprotein</fullName>
    </recommendedName>
</protein>
<evidence type="ECO:0000313" key="3">
    <source>
        <dbReference type="Proteomes" id="UP001500067"/>
    </source>
</evidence>
<evidence type="ECO:0008006" key="4">
    <source>
        <dbReference type="Google" id="ProtNLM"/>
    </source>
</evidence>
<evidence type="ECO:0000256" key="1">
    <source>
        <dbReference type="SAM" id="SignalP"/>
    </source>
</evidence>
<feature type="chain" id="PRO_5046220205" description="Lipoprotein" evidence="1">
    <location>
        <begin position="23"/>
        <end position="143"/>
    </location>
</feature>
<keyword evidence="3" id="KW-1185">Reference proteome</keyword>
<gene>
    <name evidence="2" type="ORF">GCM10023093_19200</name>
</gene>
<reference evidence="3" key="1">
    <citation type="journal article" date="2019" name="Int. J. Syst. Evol. Microbiol.">
        <title>The Global Catalogue of Microorganisms (GCM) 10K type strain sequencing project: providing services to taxonomists for standard genome sequencing and annotation.</title>
        <authorList>
            <consortium name="The Broad Institute Genomics Platform"/>
            <consortium name="The Broad Institute Genome Sequencing Center for Infectious Disease"/>
            <person name="Wu L."/>
            <person name="Ma J."/>
        </authorList>
    </citation>
    <scope>NUCLEOTIDE SEQUENCE [LARGE SCALE GENOMIC DNA]</scope>
    <source>
        <strain evidence="3">JCM 32105</strain>
    </source>
</reference>